<name>A0A7X5UVL9_9SPHN</name>
<reference evidence="1 2" key="1">
    <citation type="submission" date="2020-03" db="EMBL/GenBank/DDBJ databases">
        <title>Genomic Encyclopedia of Type Strains, Phase IV (KMG-IV): sequencing the most valuable type-strain genomes for metagenomic binning, comparative biology and taxonomic classification.</title>
        <authorList>
            <person name="Goeker M."/>
        </authorList>
    </citation>
    <scope>NUCLEOTIDE SEQUENCE [LARGE SCALE GENOMIC DNA]</scope>
    <source>
        <strain evidence="1 2">DSM 4733</strain>
    </source>
</reference>
<keyword evidence="2" id="KW-1185">Reference proteome</keyword>
<comment type="caution">
    <text evidence="1">The sequence shown here is derived from an EMBL/GenBank/DDBJ whole genome shotgun (WGS) entry which is preliminary data.</text>
</comment>
<dbReference type="RefSeq" id="WP_167297659.1">
    <property type="nucleotide sequence ID" value="NZ_JAASQV010000001.1"/>
</dbReference>
<dbReference type="EMBL" id="JAASQV010000001">
    <property type="protein sequence ID" value="NIJ63082.1"/>
    <property type="molecule type" value="Genomic_DNA"/>
</dbReference>
<dbReference type="Proteomes" id="UP000564677">
    <property type="component" value="Unassembled WGS sequence"/>
</dbReference>
<protein>
    <submittedName>
        <fullName evidence="1">Uncharacterized protein</fullName>
    </submittedName>
</protein>
<gene>
    <name evidence="1" type="ORF">FHR20_000013</name>
</gene>
<dbReference type="AlphaFoldDB" id="A0A7X5UVL9"/>
<sequence>MDLNYLLARHQVSLMRADTAACSGARHSHQGLARGYAGRIRQLRERLGTGASLLVPA</sequence>
<evidence type="ECO:0000313" key="1">
    <source>
        <dbReference type="EMBL" id="NIJ63082.1"/>
    </source>
</evidence>
<evidence type="ECO:0000313" key="2">
    <source>
        <dbReference type="Proteomes" id="UP000564677"/>
    </source>
</evidence>
<organism evidence="1 2">
    <name type="scientific">Sphingomonas leidyi</name>
    <dbReference type="NCBI Taxonomy" id="68569"/>
    <lineage>
        <taxon>Bacteria</taxon>
        <taxon>Pseudomonadati</taxon>
        <taxon>Pseudomonadota</taxon>
        <taxon>Alphaproteobacteria</taxon>
        <taxon>Sphingomonadales</taxon>
        <taxon>Sphingomonadaceae</taxon>
        <taxon>Sphingomonas</taxon>
    </lineage>
</organism>
<accession>A0A7X5UVL9</accession>
<proteinExistence type="predicted"/>